<keyword evidence="3" id="KW-1185">Reference proteome</keyword>
<keyword evidence="1" id="KW-0472">Membrane</keyword>
<protein>
    <recommendedName>
        <fullName evidence="4">Transmembrane protein</fullName>
    </recommendedName>
</protein>
<keyword evidence="1" id="KW-0812">Transmembrane</keyword>
<organism evidence="2 3">
    <name type="scientific">Gossypium anomalum</name>
    <dbReference type="NCBI Taxonomy" id="47600"/>
    <lineage>
        <taxon>Eukaryota</taxon>
        <taxon>Viridiplantae</taxon>
        <taxon>Streptophyta</taxon>
        <taxon>Embryophyta</taxon>
        <taxon>Tracheophyta</taxon>
        <taxon>Spermatophyta</taxon>
        <taxon>Magnoliopsida</taxon>
        <taxon>eudicotyledons</taxon>
        <taxon>Gunneridae</taxon>
        <taxon>Pentapetalae</taxon>
        <taxon>rosids</taxon>
        <taxon>malvids</taxon>
        <taxon>Malvales</taxon>
        <taxon>Malvaceae</taxon>
        <taxon>Malvoideae</taxon>
        <taxon>Gossypium</taxon>
    </lineage>
</organism>
<accession>A0A8J6CYK7</accession>
<dbReference type="Proteomes" id="UP000701853">
    <property type="component" value="Chromosome 7"/>
</dbReference>
<keyword evidence="1" id="KW-1133">Transmembrane helix</keyword>
<comment type="caution">
    <text evidence="2">The sequence shown here is derived from an EMBL/GenBank/DDBJ whole genome shotgun (WGS) entry which is preliminary data.</text>
</comment>
<evidence type="ECO:0000313" key="2">
    <source>
        <dbReference type="EMBL" id="KAG8488286.1"/>
    </source>
</evidence>
<gene>
    <name evidence="2" type="ORF">CXB51_018387</name>
</gene>
<feature type="transmembrane region" description="Helical" evidence="1">
    <location>
        <begin position="68"/>
        <end position="91"/>
    </location>
</feature>
<reference evidence="2 3" key="1">
    <citation type="journal article" date="2021" name="bioRxiv">
        <title>The Gossypium anomalum genome as a resource for cotton improvement and evolutionary analysis of hybrid incompatibility.</title>
        <authorList>
            <person name="Grover C.E."/>
            <person name="Yuan D."/>
            <person name="Arick M.A."/>
            <person name="Miller E.R."/>
            <person name="Hu G."/>
            <person name="Peterson D.G."/>
            <person name="Wendel J.F."/>
            <person name="Udall J.A."/>
        </authorList>
    </citation>
    <scope>NUCLEOTIDE SEQUENCE [LARGE SCALE GENOMIC DNA]</scope>
    <source>
        <strain evidence="2">JFW-Udall</strain>
        <tissue evidence="2">Leaf</tissue>
    </source>
</reference>
<evidence type="ECO:0008006" key="4">
    <source>
        <dbReference type="Google" id="ProtNLM"/>
    </source>
</evidence>
<name>A0A8J6CYK7_9ROSI</name>
<dbReference type="AlphaFoldDB" id="A0A8J6CYK7"/>
<dbReference type="EMBL" id="JAHUZN010000007">
    <property type="protein sequence ID" value="KAG8488286.1"/>
    <property type="molecule type" value="Genomic_DNA"/>
</dbReference>
<evidence type="ECO:0000256" key="1">
    <source>
        <dbReference type="SAM" id="Phobius"/>
    </source>
</evidence>
<sequence>MAICHFRKQQMKSLFVRVLVRFNSPIQSSFTLIIKDPYLHHSHGSRPILTRRFPSQTLILTEETKIPMYAYCVFVSFLQILLFSFSYVPFARKAVHKDEQRRAQGADGVRAVLIRITGCCARGKTLRASETITWTSLWAVY</sequence>
<evidence type="ECO:0000313" key="3">
    <source>
        <dbReference type="Proteomes" id="UP000701853"/>
    </source>
</evidence>
<proteinExistence type="predicted"/>